<gene>
    <name evidence="9" type="ORF">HDG69_000840</name>
</gene>
<feature type="transmembrane region" description="Helical" evidence="8">
    <location>
        <begin position="264"/>
        <end position="297"/>
    </location>
</feature>
<keyword evidence="10" id="KW-1185">Reference proteome</keyword>
<protein>
    <submittedName>
        <fullName evidence="9">Iron complex transport system permease protein</fullName>
    </submittedName>
</protein>
<evidence type="ECO:0000313" key="10">
    <source>
        <dbReference type="Proteomes" id="UP000757540"/>
    </source>
</evidence>
<feature type="transmembrane region" description="Helical" evidence="8">
    <location>
        <begin position="24"/>
        <end position="45"/>
    </location>
</feature>
<dbReference type="Gene3D" id="1.10.3470.10">
    <property type="entry name" value="ABC transporter involved in vitamin B12 uptake, BtuC"/>
    <property type="match status" value="1"/>
</dbReference>
<dbReference type="RefSeq" id="WP_171782488.1">
    <property type="nucleotide sequence ID" value="NZ_BAAAML010000002.1"/>
</dbReference>
<keyword evidence="7 8" id="KW-0472">Membrane</keyword>
<feature type="transmembrane region" description="Helical" evidence="8">
    <location>
        <begin position="116"/>
        <end position="138"/>
    </location>
</feature>
<keyword evidence="5 8" id="KW-0812">Transmembrane</keyword>
<evidence type="ECO:0000256" key="4">
    <source>
        <dbReference type="ARBA" id="ARBA00022475"/>
    </source>
</evidence>
<dbReference type="InterPro" id="IPR037294">
    <property type="entry name" value="ABC_BtuC-like"/>
</dbReference>
<dbReference type="PANTHER" id="PTHR30472:SF67">
    <property type="entry name" value="PERMEASE OF ABC TRANSPORTER-RELATED"/>
    <property type="match status" value="1"/>
</dbReference>
<keyword evidence="4" id="KW-1003">Cell membrane</keyword>
<accession>A0ABX2A3F5</accession>
<feature type="transmembrane region" description="Helical" evidence="8">
    <location>
        <begin position="224"/>
        <end position="244"/>
    </location>
</feature>
<comment type="subcellular location">
    <subcellularLocation>
        <location evidence="1">Cell membrane</location>
        <topology evidence="1">Multi-pass membrane protein</topology>
    </subcellularLocation>
</comment>
<organism evidence="9 10">
    <name type="scientific">Isoptericola halotolerans</name>
    <dbReference type="NCBI Taxonomy" id="300560"/>
    <lineage>
        <taxon>Bacteria</taxon>
        <taxon>Bacillati</taxon>
        <taxon>Actinomycetota</taxon>
        <taxon>Actinomycetes</taxon>
        <taxon>Micrococcales</taxon>
        <taxon>Promicromonosporaceae</taxon>
        <taxon>Isoptericola</taxon>
    </lineage>
</organism>
<proteinExistence type="inferred from homology"/>
<evidence type="ECO:0000256" key="5">
    <source>
        <dbReference type="ARBA" id="ARBA00022692"/>
    </source>
</evidence>
<dbReference type="PANTHER" id="PTHR30472">
    <property type="entry name" value="FERRIC ENTEROBACTIN TRANSPORT SYSTEM PERMEASE PROTEIN"/>
    <property type="match status" value="1"/>
</dbReference>
<sequence>MPPATTTAGPAPAEGLRSARRRSAAWTAGLAVALVLTAVVCVAVGPVTIAPWTVLTIVQQALLGDPGGAGASAAEQTIVLDVRVPRVLLGAAVGAALAVCGAALQAMVRNPLADPYVLGISGGASTGAAAAILFGAGAALGQQALPTSAFLGALAAGVLVLTVARTAGRVTSVRLLLSGVAVGYALSALTSFLVFASGSAEGARSVMFWLLGSLSLARWDATLVAAVAVTVVGVAVLTAGARTLDVLGAGDATMHALGYSPSRARVALLVVVSLCTGVAVAAAGSIGFVGLVVPHLARRAVGALHARMLPVCALLGAVLLLWADVLARTLMAPRELPIGIVTAMVGAPFLLVLVRRARLGREP</sequence>
<evidence type="ECO:0000256" key="6">
    <source>
        <dbReference type="ARBA" id="ARBA00022989"/>
    </source>
</evidence>
<evidence type="ECO:0000256" key="3">
    <source>
        <dbReference type="ARBA" id="ARBA00022448"/>
    </source>
</evidence>
<feature type="transmembrane region" description="Helical" evidence="8">
    <location>
        <begin position="87"/>
        <end position="104"/>
    </location>
</feature>
<evidence type="ECO:0000256" key="2">
    <source>
        <dbReference type="ARBA" id="ARBA00007935"/>
    </source>
</evidence>
<comment type="similarity">
    <text evidence="2">Belongs to the binding-protein-dependent transport system permease family. FecCD subfamily.</text>
</comment>
<keyword evidence="6 8" id="KW-1133">Transmembrane helix</keyword>
<dbReference type="SUPFAM" id="SSF81345">
    <property type="entry name" value="ABC transporter involved in vitamin B12 uptake, BtuC"/>
    <property type="match status" value="1"/>
</dbReference>
<dbReference type="InterPro" id="IPR000522">
    <property type="entry name" value="ABC_transptr_permease_BtuC"/>
</dbReference>
<feature type="transmembrane region" description="Helical" evidence="8">
    <location>
        <begin position="336"/>
        <end position="354"/>
    </location>
</feature>
<comment type="caution">
    <text evidence="9">The sequence shown here is derived from an EMBL/GenBank/DDBJ whole genome shotgun (WGS) entry which is preliminary data.</text>
</comment>
<dbReference type="EMBL" id="JABEZU010000001">
    <property type="protein sequence ID" value="NOV96287.1"/>
    <property type="molecule type" value="Genomic_DNA"/>
</dbReference>
<evidence type="ECO:0000256" key="7">
    <source>
        <dbReference type="ARBA" id="ARBA00023136"/>
    </source>
</evidence>
<feature type="transmembrane region" description="Helical" evidence="8">
    <location>
        <begin position="144"/>
        <end position="163"/>
    </location>
</feature>
<feature type="transmembrane region" description="Helical" evidence="8">
    <location>
        <begin position="309"/>
        <end position="330"/>
    </location>
</feature>
<keyword evidence="3" id="KW-0813">Transport</keyword>
<reference evidence="9 10" key="1">
    <citation type="submission" date="2020-05" db="EMBL/GenBank/DDBJ databases">
        <title>Genomic Encyclopedia of Type Strains, Phase III (KMG-III): the genomes of soil and plant-associated and newly described type strains.</title>
        <authorList>
            <person name="Whitman W."/>
        </authorList>
    </citation>
    <scope>NUCLEOTIDE SEQUENCE [LARGE SCALE GENOMIC DNA]</scope>
    <source>
        <strain evidence="9 10">KCTC 19046</strain>
    </source>
</reference>
<dbReference type="Proteomes" id="UP000757540">
    <property type="component" value="Unassembled WGS sequence"/>
</dbReference>
<name>A0ABX2A3F5_9MICO</name>
<feature type="transmembrane region" description="Helical" evidence="8">
    <location>
        <begin position="175"/>
        <end position="196"/>
    </location>
</feature>
<evidence type="ECO:0000256" key="8">
    <source>
        <dbReference type="SAM" id="Phobius"/>
    </source>
</evidence>
<dbReference type="Pfam" id="PF01032">
    <property type="entry name" value="FecCD"/>
    <property type="match status" value="1"/>
</dbReference>
<dbReference type="CDD" id="cd06550">
    <property type="entry name" value="TM_ABC_iron-siderophores_like"/>
    <property type="match status" value="1"/>
</dbReference>
<evidence type="ECO:0000313" key="9">
    <source>
        <dbReference type="EMBL" id="NOV96287.1"/>
    </source>
</evidence>
<evidence type="ECO:0000256" key="1">
    <source>
        <dbReference type="ARBA" id="ARBA00004651"/>
    </source>
</evidence>